<reference evidence="1 2" key="1">
    <citation type="journal article" date="2018" name="New Phytol.">
        <title>Phylogenomics of Endogonaceae and evolution of mycorrhizas within Mucoromycota.</title>
        <authorList>
            <person name="Chang Y."/>
            <person name="Desiro A."/>
            <person name="Na H."/>
            <person name="Sandor L."/>
            <person name="Lipzen A."/>
            <person name="Clum A."/>
            <person name="Barry K."/>
            <person name="Grigoriev I.V."/>
            <person name="Martin F.M."/>
            <person name="Stajich J.E."/>
            <person name="Smith M.E."/>
            <person name="Bonito G."/>
            <person name="Spatafora J.W."/>
        </authorList>
    </citation>
    <scope>NUCLEOTIDE SEQUENCE [LARGE SCALE GENOMIC DNA]</scope>
    <source>
        <strain evidence="1 2">GMNB39</strain>
    </source>
</reference>
<dbReference type="AlphaFoldDB" id="A0A433CXI9"/>
<protein>
    <submittedName>
        <fullName evidence="1">Uncharacterized protein</fullName>
    </submittedName>
</protein>
<dbReference type="OrthoDB" id="10041158at2759"/>
<gene>
    <name evidence="1" type="ORF">BC936DRAFT_137354</name>
</gene>
<comment type="caution">
    <text evidence="1">The sequence shown here is derived from an EMBL/GenBank/DDBJ whole genome shotgun (WGS) entry which is preliminary data.</text>
</comment>
<keyword evidence="2" id="KW-1185">Reference proteome</keyword>
<name>A0A433CXI9_9FUNG</name>
<organism evidence="1 2">
    <name type="scientific">Jimgerdemannia flammicorona</name>
    <dbReference type="NCBI Taxonomy" id="994334"/>
    <lineage>
        <taxon>Eukaryota</taxon>
        <taxon>Fungi</taxon>
        <taxon>Fungi incertae sedis</taxon>
        <taxon>Mucoromycota</taxon>
        <taxon>Mucoromycotina</taxon>
        <taxon>Endogonomycetes</taxon>
        <taxon>Endogonales</taxon>
        <taxon>Endogonaceae</taxon>
        <taxon>Jimgerdemannia</taxon>
    </lineage>
</organism>
<proteinExistence type="predicted"/>
<dbReference type="EMBL" id="RBNI01011280">
    <property type="protein sequence ID" value="RUP43307.1"/>
    <property type="molecule type" value="Genomic_DNA"/>
</dbReference>
<evidence type="ECO:0000313" key="1">
    <source>
        <dbReference type="EMBL" id="RUP43307.1"/>
    </source>
</evidence>
<accession>A0A433CXI9</accession>
<dbReference type="Proteomes" id="UP000268093">
    <property type="component" value="Unassembled WGS sequence"/>
</dbReference>
<evidence type="ECO:0000313" key="2">
    <source>
        <dbReference type="Proteomes" id="UP000268093"/>
    </source>
</evidence>
<sequence length="62" mass="7184">MPQRLKVTVDGRSIDPWCCSNDLVYRTNAKKPKVSPRIELGLQDSESWVLTITPRNHRYSVQ</sequence>